<dbReference type="Proteomes" id="UP001204953">
    <property type="component" value="Unassembled WGS sequence"/>
</dbReference>
<protein>
    <submittedName>
        <fullName evidence="1">Uncharacterized protein</fullName>
    </submittedName>
</protein>
<evidence type="ECO:0000313" key="1">
    <source>
        <dbReference type="EMBL" id="MCP2727584.1"/>
    </source>
</evidence>
<dbReference type="AlphaFoldDB" id="A0AAE3GP66"/>
<accession>A0AAE3GP66</accession>
<gene>
    <name evidence="1" type="ORF">NJ959_03725</name>
</gene>
<dbReference type="EMBL" id="JAMZMM010000020">
    <property type="protein sequence ID" value="MCP2727584.1"/>
    <property type="molecule type" value="Genomic_DNA"/>
</dbReference>
<dbReference type="RefSeq" id="WP_254010396.1">
    <property type="nucleotide sequence ID" value="NZ_JAMZMM010000020.1"/>
</dbReference>
<reference evidence="1" key="1">
    <citation type="submission" date="2022-06" db="EMBL/GenBank/DDBJ databases">
        <title>New cyanobacteria of genus Symplocastrum in benthos of Lake Baikal.</title>
        <authorList>
            <person name="Sorokovikova E."/>
            <person name="Tikhonova I."/>
            <person name="Krasnopeev A."/>
            <person name="Evseev P."/>
            <person name="Gladkikh A."/>
            <person name="Belykh O."/>
        </authorList>
    </citation>
    <scope>NUCLEOTIDE SEQUENCE</scope>
    <source>
        <strain evidence="1">BBK-W-15</strain>
    </source>
</reference>
<name>A0AAE3GP66_9CYAN</name>
<organism evidence="1 2">
    <name type="scientific">Limnofasciculus baicalensis BBK-W-15</name>
    <dbReference type="NCBI Taxonomy" id="2699891"/>
    <lineage>
        <taxon>Bacteria</taxon>
        <taxon>Bacillati</taxon>
        <taxon>Cyanobacteriota</taxon>
        <taxon>Cyanophyceae</taxon>
        <taxon>Coleofasciculales</taxon>
        <taxon>Coleofasciculaceae</taxon>
        <taxon>Limnofasciculus</taxon>
        <taxon>Limnofasciculus baicalensis</taxon>
    </lineage>
</organism>
<keyword evidence="2" id="KW-1185">Reference proteome</keyword>
<evidence type="ECO:0000313" key="2">
    <source>
        <dbReference type="Proteomes" id="UP001204953"/>
    </source>
</evidence>
<sequence>MSRSAAVGLIIYTILFDSGKENEALLAFLKSSPMAIPNTWVMQLEDPALETGVKLVEVAQIHKKIVLLS</sequence>
<proteinExistence type="predicted"/>
<comment type="caution">
    <text evidence="1">The sequence shown here is derived from an EMBL/GenBank/DDBJ whole genome shotgun (WGS) entry which is preliminary data.</text>
</comment>